<evidence type="ECO:0000313" key="7">
    <source>
        <dbReference type="EMBL" id="WED42749.1"/>
    </source>
</evidence>
<gene>
    <name evidence="7" type="ORF">PXX05_12720</name>
</gene>
<dbReference type="PROSITE" id="PS01039">
    <property type="entry name" value="SBP_BACTERIAL_3"/>
    <property type="match status" value="1"/>
</dbReference>
<comment type="subcellular location">
    <subcellularLocation>
        <location evidence="1">Cell envelope</location>
    </subcellularLocation>
</comment>
<feature type="signal peptide" evidence="5">
    <location>
        <begin position="1"/>
        <end position="22"/>
    </location>
</feature>
<dbReference type="Proteomes" id="UP001222087">
    <property type="component" value="Chromosome"/>
</dbReference>
<reference evidence="7 8" key="1">
    <citation type="submission" date="2023-02" db="EMBL/GenBank/DDBJ databases">
        <title>Genome Sequence of L. cardiaca H63T.</title>
        <authorList>
            <person name="Lopez A.E."/>
            <person name="Cianciotto N.P."/>
        </authorList>
    </citation>
    <scope>NUCLEOTIDE SEQUENCE [LARGE SCALE GENOMIC DNA]</scope>
    <source>
        <strain evidence="7 8">H63</strain>
    </source>
</reference>
<evidence type="ECO:0000313" key="8">
    <source>
        <dbReference type="Proteomes" id="UP001222087"/>
    </source>
</evidence>
<keyword evidence="8" id="KW-1185">Reference proteome</keyword>
<dbReference type="SMART" id="SM00062">
    <property type="entry name" value="PBPb"/>
    <property type="match status" value="1"/>
</dbReference>
<accession>A0ABY8AQN6</accession>
<feature type="domain" description="Solute-binding protein family 3/N-terminal" evidence="6">
    <location>
        <begin position="23"/>
        <end position="244"/>
    </location>
</feature>
<keyword evidence="3 5" id="KW-0732">Signal</keyword>
<feature type="chain" id="PRO_5046173069" evidence="5">
    <location>
        <begin position="23"/>
        <end position="244"/>
    </location>
</feature>
<evidence type="ECO:0000256" key="5">
    <source>
        <dbReference type="SAM" id="SignalP"/>
    </source>
</evidence>
<dbReference type="SUPFAM" id="SSF53850">
    <property type="entry name" value="Periplasmic binding protein-like II"/>
    <property type="match status" value="1"/>
</dbReference>
<name>A0ABY8AQN6_9GAMM</name>
<evidence type="ECO:0000256" key="4">
    <source>
        <dbReference type="RuleBase" id="RU003744"/>
    </source>
</evidence>
<proteinExistence type="inferred from homology"/>
<evidence type="ECO:0000256" key="2">
    <source>
        <dbReference type="ARBA" id="ARBA00010333"/>
    </source>
</evidence>
<comment type="similarity">
    <text evidence="2 4">Belongs to the bacterial solute-binding protein 3 family.</text>
</comment>
<dbReference type="RefSeq" id="WP_275088565.1">
    <property type="nucleotide sequence ID" value="NZ_CP119078.1"/>
</dbReference>
<dbReference type="Gene3D" id="3.40.190.10">
    <property type="entry name" value="Periplasmic binding protein-like II"/>
    <property type="match status" value="2"/>
</dbReference>
<protein>
    <submittedName>
        <fullName evidence="7">Transporter substrate-binding domain-containing protein</fullName>
    </submittedName>
</protein>
<evidence type="ECO:0000256" key="3">
    <source>
        <dbReference type="ARBA" id="ARBA00022729"/>
    </source>
</evidence>
<dbReference type="Pfam" id="PF00497">
    <property type="entry name" value="SBP_bac_3"/>
    <property type="match status" value="1"/>
</dbReference>
<organism evidence="7 8">
    <name type="scientific">Legionella cardiaca</name>
    <dbReference type="NCBI Taxonomy" id="1071983"/>
    <lineage>
        <taxon>Bacteria</taxon>
        <taxon>Pseudomonadati</taxon>
        <taxon>Pseudomonadota</taxon>
        <taxon>Gammaproteobacteria</taxon>
        <taxon>Legionellales</taxon>
        <taxon>Legionellaceae</taxon>
        <taxon>Legionella</taxon>
    </lineage>
</organism>
<sequence length="244" mass="27061">MKTIKALLLSLLLSIYILPAQADLKVGTVFLYPPFVVSLDQGFDIEFMRLLCQRMKTNCSFTPMDFSKLFSALDNGEIDLAIGGIVISPFREKWHLFSLPYMLSRGQFLVLQSNNANTIQDLENQKIGVIKGGQDGNVYVNYLNNNYPGIFQSVEFDDIEDLITALSSKAIGAAFIHESTALYWEQNGGNQFRVLGQPSIVGDGMGIMTSLQNGALIQQINQQIQATEQDGSYLAIYTTYFGGL</sequence>
<dbReference type="EMBL" id="CP119078">
    <property type="protein sequence ID" value="WED42749.1"/>
    <property type="molecule type" value="Genomic_DNA"/>
</dbReference>
<dbReference type="InterPro" id="IPR001638">
    <property type="entry name" value="Solute-binding_3/MltF_N"/>
</dbReference>
<dbReference type="InterPro" id="IPR018313">
    <property type="entry name" value="SBP_3_CS"/>
</dbReference>
<evidence type="ECO:0000259" key="6">
    <source>
        <dbReference type="SMART" id="SM00062"/>
    </source>
</evidence>
<dbReference type="PANTHER" id="PTHR35936:SF19">
    <property type="entry name" value="AMINO-ACID-BINDING PROTEIN YXEM-RELATED"/>
    <property type="match status" value="1"/>
</dbReference>
<evidence type="ECO:0000256" key="1">
    <source>
        <dbReference type="ARBA" id="ARBA00004196"/>
    </source>
</evidence>
<dbReference type="PANTHER" id="PTHR35936">
    <property type="entry name" value="MEMBRANE-BOUND LYTIC MUREIN TRANSGLYCOSYLASE F"/>
    <property type="match status" value="1"/>
</dbReference>